<accession>A0A0A7I2M6</accession>
<dbReference type="RefSeq" id="WP_039198270.1">
    <property type="nucleotide sequence ID" value="NZ_CP007456.1"/>
</dbReference>
<sequence>MQTLVIDTSYGSTVGMVGHDPIVETDSRTHVEKLQVNIATTVEQAGLKSENIDRIIVGIGPAPFTGLRAGIVAAKALAFATGAQLIGQNVLSPQVLVRNAEHDGRHHLTLAVNDARRKQLYFTLLDGSGYEVGGSAGEDHDANVENGCAKTLIDMDIDYPESIVNRVNAVLEQLRQSDANVEYVVDVIGHGAAKYAQSWASLPEGGMVSDHALLDEGASGLERFAAFATSQQALANPEPIEPLYLRRPDVSVPNPLKHVLNHAGAERTE</sequence>
<evidence type="ECO:0000313" key="2">
    <source>
        <dbReference type="EMBL" id="AIZ14567.1"/>
    </source>
</evidence>
<proteinExistence type="predicted"/>
<name>A0A0A7I2M6_9BIFI</name>
<dbReference type="SUPFAM" id="SSF53067">
    <property type="entry name" value="Actin-like ATPase domain"/>
    <property type="match status" value="1"/>
</dbReference>
<dbReference type="Pfam" id="PF00814">
    <property type="entry name" value="TsaD"/>
    <property type="match status" value="1"/>
</dbReference>
<gene>
    <name evidence="2" type="ORF">AH68_05395</name>
</gene>
<dbReference type="AlphaFoldDB" id="A0A0A7I2M6"/>
<evidence type="ECO:0000259" key="1">
    <source>
        <dbReference type="Pfam" id="PF00814"/>
    </source>
</evidence>
<evidence type="ECO:0000313" key="3">
    <source>
        <dbReference type="Proteomes" id="UP000030625"/>
    </source>
</evidence>
<dbReference type="EMBL" id="CP007456">
    <property type="protein sequence ID" value="AIZ14567.1"/>
    <property type="molecule type" value="Genomic_DNA"/>
</dbReference>
<dbReference type="STRING" id="1447716.AH68_05395"/>
<dbReference type="InterPro" id="IPR000905">
    <property type="entry name" value="Gcp-like_dom"/>
</dbReference>
<dbReference type="Gene3D" id="3.30.420.40">
    <property type="match status" value="1"/>
</dbReference>
<dbReference type="KEGG" id="bka:AH68_05395"/>
<dbReference type="GO" id="GO:0002949">
    <property type="term" value="P:tRNA threonylcarbamoyladenosine modification"/>
    <property type="evidence" value="ECO:0007669"/>
    <property type="project" value="InterPro"/>
</dbReference>
<dbReference type="InterPro" id="IPR022496">
    <property type="entry name" value="T6A_TsaB"/>
</dbReference>
<dbReference type="HOGENOM" id="CLU_064886_3_3_11"/>
<dbReference type="NCBIfam" id="TIGR03725">
    <property type="entry name" value="T6A_YeaZ"/>
    <property type="match status" value="1"/>
</dbReference>
<dbReference type="OrthoDB" id="9809995at2"/>
<dbReference type="InterPro" id="IPR043129">
    <property type="entry name" value="ATPase_NBD"/>
</dbReference>
<protein>
    <submittedName>
        <fullName evidence="2">Peptidase M22</fullName>
    </submittedName>
</protein>
<feature type="domain" description="Gcp-like" evidence="1">
    <location>
        <begin position="27"/>
        <end position="166"/>
    </location>
</feature>
<dbReference type="Proteomes" id="UP000030625">
    <property type="component" value="Chromosome"/>
</dbReference>
<organism evidence="2 3">
    <name type="scientific">Bifidobacterium catenulatum PV20-2</name>
    <dbReference type="NCBI Taxonomy" id="1447716"/>
    <lineage>
        <taxon>Bacteria</taxon>
        <taxon>Bacillati</taxon>
        <taxon>Actinomycetota</taxon>
        <taxon>Actinomycetes</taxon>
        <taxon>Bifidobacteriales</taxon>
        <taxon>Bifidobacteriaceae</taxon>
        <taxon>Bifidobacterium</taxon>
    </lineage>
</organism>
<reference evidence="2 3" key="1">
    <citation type="journal article" date="2015" name="Genome Announc.">
        <title>Complete and Assembled Genome Sequence of Bifidobacterium kashiwanohense PV20-2, Isolated from the Feces of an Anemic Kenyan Infant.</title>
        <authorList>
            <person name="Vazquez-Gutierrez P."/>
            <person name="Lacroix C."/>
            <person name="Chassard C."/>
            <person name="Klumpp J."/>
            <person name="Jans C."/>
            <person name="Stevens M.J."/>
        </authorList>
    </citation>
    <scope>NUCLEOTIDE SEQUENCE [LARGE SCALE GENOMIC DNA]</scope>
    <source>
        <strain evidence="2 3">PV20-2</strain>
    </source>
</reference>